<dbReference type="EMBL" id="KN817536">
    <property type="protein sequence ID" value="KJA24679.1"/>
    <property type="molecule type" value="Genomic_DNA"/>
</dbReference>
<evidence type="ECO:0000256" key="1">
    <source>
        <dbReference type="SAM" id="Coils"/>
    </source>
</evidence>
<reference evidence="4" key="1">
    <citation type="submission" date="2014-04" db="EMBL/GenBank/DDBJ databases">
        <title>Evolutionary Origins and Diversification of the Mycorrhizal Mutualists.</title>
        <authorList>
            <consortium name="DOE Joint Genome Institute"/>
            <consortium name="Mycorrhizal Genomics Consortium"/>
            <person name="Kohler A."/>
            <person name="Kuo A."/>
            <person name="Nagy L.G."/>
            <person name="Floudas D."/>
            <person name="Copeland A."/>
            <person name="Barry K.W."/>
            <person name="Cichocki N."/>
            <person name="Veneault-Fourrey C."/>
            <person name="LaButti K."/>
            <person name="Lindquist E.A."/>
            <person name="Lipzen A."/>
            <person name="Lundell T."/>
            <person name="Morin E."/>
            <person name="Murat C."/>
            <person name="Riley R."/>
            <person name="Ohm R."/>
            <person name="Sun H."/>
            <person name="Tunlid A."/>
            <person name="Henrissat B."/>
            <person name="Grigoriev I.V."/>
            <person name="Hibbett D.S."/>
            <person name="Martin F."/>
        </authorList>
    </citation>
    <scope>NUCLEOTIDE SEQUENCE [LARGE SCALE GENOMIC DNA]</scope>
    <source>
        <strain evidence="4">FD-334 SS-4</strain>
    </source>
</reference>
<evidence type="ECO:0000313" key="4">
    <source>
        <dbReference type="Proteomes" id="UP000054270"/>
    </source>
</evidence>
<evidence type="ECO:0000313" key="3">
    <source>
        <dbReference type="EMBL" id="KJA24679.1"/>
    </source>
</evidence>
<organism evidence="3 4">
    <name type="scientific">Hypholoma sublateritium (strain FD-334 SS-4)</name>
    <dbReference type="NCBI Taxonomy" id="945553"/>
    <lineage>
        <taxon>Eukaryota</taxon>
        <taxon>Fungi</taxon>
        <taxon>Dikarya</taxon>
        <taxon>Basidiomycota</taxon>
        <taxon>Agaricomycotina</taxon>
        <taxon>Agaricomycetes</taxon>
        <taxon>Agaricomycetidae</taxon>
        <taxon>Agaricales</taxon>
        <taxon>Agaricineae</taxon>
        <taxon>Strophariaceae</taxon>
        <taxon>Hypholoma</taxon>
    </lineage>
</organism>
<dbReference type="Proteomes" id="UP000054270">
    <property type="component" value="Unassembled WGS sequence"/>
</dbReference>
<feature type="compositionally biased region" description="Low complexity" evidence="2">
    <location>
        <begin position="133"/>
        <end position="155"/>
    </location>
</feature>
<evidence type="ECO:0000256" key="2">
    <source>
        <dbReference type="SAM" id="MobiDB-lite"/>
    </source>
</evidence>
<accession>A0A0D2P1D5</accession>
<dbReference type="AlphaFoldDB" id="A0A0D2P1D5"/>
<feature type="compositionally biased region" description="Low complexity" evidence="2">
    <location>
        <begin position="30"/>
        <end position="39"/>
    </location>
</feature>
<proteinExistence type="predicted"/>
<feature type="coiled-coil region" evidence="1">
    <location>
        <begin position="240"/>
        <end position="274"/>
    </location>
</feature>
<gene>
    <name evidence="3" type="ORF">HYPSUDRAFT_53710</name>
</gene>
<feature type="region of interest" description="Disordered" evidence="2">
    <location>
        <begin position="133"/>
        <end position="182"/>
    </location>
</feature>
<keyword evidence="1" id="KW-0175">Coiled coil</keyword>
<sequence>MGPNNGHKYYGKSSVRGQRESDLSTPSPNLPTALAPGPALLMRSRAHRVFMSASPRKKISSLQGARKGGRQVVAEDDDVEHDQSVPQMPQEPNTLFKEEESQMVKTQDSQSQAFMQAALDHLDWSVPEDIQKADSSALSNASAADTSANTSVNSNLDQSQPPANDDDEETESGNETDGLLFEQPDPLNQLVFNIQHLLTSVREIRRKDRLAMKAMRKEIKTLKAGRTADNNEKTRLLKAYNDLDSTCRRDQRKLEKLEKENNASKQAWAVEREETRSVLKELDVIDRSLITVHKHVVKLVSDTVQK</sequence>
<keyword evidence="4" id="KW-1185">Reference proteome</keyword>
<feature type="region of interest" description="Disordered" evidence="2">
    <location>
        <begin position="51"/>
        <end position="91"/>
    </location>
</feature>
<name>A0A0D2P1D5_HYPSF</name>
<protein>
    <submittedName>
        <fullName evidence="3">Uncharacterized protein</fullName>
    </submittedName>
</protein>
<feature type="compositionally biased region" description="Acidic residues" evidence="2">
    <location>
        <begin position="164"/>
        <end position="174"/>
    </location>
</feature>
<feature type="region of interest" description="Disordered" evidence="2">
    <location>
        <begin position="1"/>
        <end position="39"/>
    </location>
</feature>